<dbReference type="SUPFAM" id="SSF53098">
    <property type="entry name" value="Ribonuclease H-like"/>
    <property type="match status" value="1"/>
</dbReference>
<dbReference type="NCBIfam" id="TIGR00250">
    <property type="entry name" value="RNAse_H_YqgF"/>
    <property type="match status" value="1"/>
</dbReference>
<dbReference type="Gene3D" id="3.30.420.140">
    <property type="entry name" value="YqgF/RNase H-like domain"/>
    <property type="match status" value="1"/>
</dbReference>
<evidence type="ECO:0000313" key="7">
    <source>
        <dbReference type="Proteomes" id="UP001061958"/>
    </source>
</evidence>
<protein>
    <recommendedName>
        <fullName evidence="5">YqgF/RNase H-like domain-containing protein</fullName>
    </recommendedName>
</protein>
<dbReference type="PANTHER" id="PTHR33317:SF1">
    <property type="entry name" value="POLYNUCLEOTIDYL TRANSFERASE, RIBONUCLEASE H-LIKE SUPERFAMILY PROTEIN"/>
    <property type="match status" value="1"/>
</dbReference>
<dbReference type="OrthoDB" id="10261669at2759"/>
<dbReference type="GO" id="GO:0004518">
    <property type="term" value="F:nuclease activity"/>
    <property type="evidence" value="ECO:0007669"/>
    <property type="project" value="UniProtKB-KW"/>
</dbReference>
<dbReference type="GO" id="GO:0016787">
    <property type="term" value="F:hydrolase activity"/>
    <property type="evidence" value="ECO:0007669"/>
    <property type="project" value="UniProtKB-KW"/>
</dbReference>
<proteinExistence type="inferred from homology"/>
<evidence type="ECO:0000256" key="4">
    <source>
        <dbReference type="ARBA" id="ARBA00022801"/>
    </source>
</evidence>
<dbReference type="InterPro" id="IPR037027">
    <property type="entry name" value="YqgF/RNaseH-like_dom_sf"/>
</dbReference>
<dbReference type="SMART" id="SM00732">
    <property type="entry name" value="YqgFc"/>
    <property type="match status" value="1"/>
</dbReference>
<evidence type="ECO:0000313" key="6">
    <source>
        <dbReference type="EMBL" id="GJQ13127.1"/>
    </source>
</evidence>
<evidence type="ECO:0000256" key="2">
    <source>
        <dbReference type="ARBA" id="ARBA00022517"/>
    </source>
</evidence>
<dbReference type="HAMAP" id="MF_00651">
    <property type="entry name" value="Nuclease_YqgF"/>
    <property type="match status" value="1"/>
</dbReference>
<reference evidence="6" key="2">
    <citation type="submission" date="2022-01" db="EMBL/GenBank/DDBJ databases">
        <authorList>
            <person name="Hirooka S."/>
            <person name="Miyagishima S.Y."/>
        </authorList>
    </citation>
    <scope>NUCLEOTIDE SEQUENCE</scope>
    <source>
        <strain evidence="6">NBRC 102759</strain>
    </source>
</reference>
<keyword evidence="1" id="KW-0963">Cytoplasm</keyword>
<feature type="domain" description="YqgF/RNase H-like" evidence="5">
    <location>
        <begin position="21"/>
        <end position="127"/>
    </location>
</feature>
<sequence>MPEFLGPSQIEKLLTRAVVTETFLGVDVGSSCVGLAIAQHGSKMAFPLSWFKRRKPQEDAKVVHNVLISNRIDVCVFGYPLTLSGGEGENCRNVALFVKGLLQNGAFLDTKVHSCLFWDERFSTQMAKRVVLRTKENLRDLRDPSKDEMKKEVDKYSAAFLLQTVLDRFP</sequence>
<gene>
    <name evidence="6" type="ORF">GpartN1_g4918.t1</name>
</gene>
<organism evidence="6 7">
    <name type="scientific">Galdieria partita</name>
    <dbReference type="NCBI Taxonomy" id="83374"/>
    <lineage>
        <taxon>Eukaryota</taxon>
        <taxon>Rhodophyta</taxon>
        <taxon>Bangiophyceae</taxon>
        <taxon>Galdieriales</taxon>
        <taxon>Galdieriaceae</taxon>
        <taxon>Galdieria</taxon>
    </lineage>
</organism>
<evidence type="ECO:0000259" key="5">
    <source>
        <dbReference type="SMART" id="SM00732"/>
    </source>
</evidence>
<reference evidence="6" key="1">
    <citation type="journal article" date="2022" name="Proc. Natl. Acad. Sci. U.S.A.">
        <title>Life cycle and functional genomics of the unicellular red alga Galdieria for elucidating algal and plant evolution and industrial use.</title>
        <authorList>
            <person name="Hirooka S."/>
            <person name="Itabashi T."/>
            <person name="Ichinose T.M."/>
            <person name="Onuma R."/>
            <person name="Fujiwara T."/>
            <person name="Yamashita S."/>
            <person name="Jong L.W."/>
            <person name="Tomita R."/>
            <person name="Iwane A.H."/>
            <person name="Miyagishima S.Y."/>
        </authorList>
    </citation>
    <scope>NUCLEOTIDE SEQUENCE</scope>
    <source>
        <strain evidence="6">NBRC 102759</strain>
    </source>
</reference>
<name>A0A9C7Q095_9RHOD</name>
<dbReference type="InterPro" id="IPR006641">
    <property type="entry name" value="YqgF/RNaseH-like_dom"/>
</dbReference>
<accession>A0A9C7Q095</accession>
<dbReference type="InterPro" id="IPR005227">
    <property type="entry name" value="YqgF"/>
</dbReference>
<dbReference type="GO" id="GO:0000967">
    <property type="term" value="P:rRNA 5'-end processing"/>
    <property type="evidence" value="ECO:0007669"/>
    <property type="project" value="TreeGrafter"/>
</dbReference>
<keyword evidence="7" id="KW-1185">Reference proteome</keyword>
<dbReference type="CDD" id="cd16964">
    <property type="entry name" value="YqgF"/>
    <property type="match status" value="1"/>
</dbReference>
<keyword evidence="3" id="KW-0540">Nuclease</keyword>
<dbReference type="Proteomes" id="UP001061958">
    <property type="component" value="Unassembled WGS sequence"/>
</dbReference>
<dbReference type="Pfam" id="PF03652">
    <property type="entry name" value="RuvX"/>
    <property type="match status" value="1"/>
</dbReference>
<dbReference type="AlphaFoldDB" id="A0A9C7Q095"/>
<comment type="caution">
    <text evidence="6">The sequence shown here is derived from an EMBL/GenBank/DDBJ whole genome shotgun (WGS) entry which is preliminary data.</text>
</comment>
<keyword evidence="4" id="KW-0378">Hydrolase</keyword>
<evidence type="ECO:0000256" key="1">
    <source>
        <dbReference type="ARBA" id="ARBA00022490"/>
    </source>
</evidence>
<dbReference type="EMBL" id="BQMJ01000040">
    <property type="protein sequence ID" value="GJQ13127.1"/>
    <property type="molecule type" value="Genomic_DNA"/>
</dbReference>
<keyword evidence="2" id="KW-0690">Ribosome biogenesis</keyword>
<dbReference type="InterPro" id="IPR012337">
    <property type="entry name" value="RNaseH-like_sf"/>
</dbReference>
<dbReference type="PANTHER" id="PTHR33317">
    <property type="entry name" value="POLYNUCLEOTIDYL TRANSFERASE, RIBONUCLEASE H-LIKE SUPERFAMILY PROTEIN"/>
    <property type="match status" value="1"/>
</dbReference>
<evidence type="ECO:0000256" key="3">
    <source>
        <dbReference type="ARBA" id="ARBA00022722"/>
    </source>
</evidence>